<feature type="active site" description="For GATase activity" evidence="8">
    <location>
        <position position="2"/>
    </location>
</feature>
<keyword evidence="6 8" id="KW-0315">Glutamine amidotransferase</keyword>
<dbReference type="InterPro" id="IPR051786">
    <property type="entry name" value="ASN_synthetase/amidase"/>
</dbReference>
<dbReference type="GO" id="GO:0005524">
    <property type="term" value="F:ATP binding"/>
    <property type="evidence" value="ECO:0007669"/>
    <property type="project" value="UniProtKB-KW"/>
</dbReference>
<dbReference type="GO" id="GO:0006529">
    <property type="term" value="P:asparagine biosynthetic process"/>
    <property type="evidence" value="ECO:0007669"/>
    <property type="project" value="UniProtKB-KW"/>
</dbReference>
<dbReference type="Proteomes" id="UP000294958">
    <property type="component" value="Unassembled WGS sequence"/>
</dbReference>
<dbReference type="InterPro" id="IPR001962">
    <property type="entry name" value="Asn_synthase"/>
</dbReference>
<evidence type="ECO:0000313" key="14">
    <source>
        <dbReference type="Proteomes" id="UP000019849"/>
    </source>
</evidence>
<keyword evidence="15" id="KW-1185">Reference proteome</keyword>
<dbReference type="CDD" id="cd01991">
    <property type="entry name" value="Asn_synthase_B_C"/>
    <property type="match status" value="1"/>
</dbReference>
<dbReference type="GO" id="GO:0004066">
    <property type="term" value="F:asparagine synthase (glutamine-hydrolyzing) activity"/>
    <property type="evidence" value="ECO:0007669"/>
    <property type="project" value="UniProtKB-EC"/>
</dbReference>
<accession>A0A011TYI3</accession>
<evidence type="ECO:0000256" key="1">
    <source>
        <dbReference type="ARBA" id="ARBA00005187"/>
    </source>
</evidence>
<comment type="similarity">
    <text evidence="2">Belongs to the asparagine synthetase family.</text>
</comment>
<keyword evidence="8" id="KW-0061">Asparagine biosynthesis</keyword>
<evidence type="ECO:0000313" key="12">
    <source>
        <dbReference type="EMBL" id="EXL09222.1"/>
    </source>
</evidence>
<evidence type="ECO:0000256" key="6">
    <source>
        <dbReference type="ARBA" id="ARBA00022962"/>
    </source>
</evidence>
<dbReference type="RefSeq" id="WP_035025264.1">
    <property type="nucleotide sequence ID" value="NZ_KK073882.1"/>
</dbReference>
<dbReference type="PROSITE" id="PS51278">
    <property type="entry name" value="GATASE_TYPE_2"/>
    <property type="match status" value="1"/>
</dbReference>
<dbReference type="PIRSF" id="PIRSF001589">
    <property type="entry name" value="Asn_synthetase_glu-h"/>
    <property type="match status" value="1"/>
</dbReference>
<dbReference type="CDD" id="cd00712">
    <property type="entry name" value="AsnB"/>
    <property type="match status" value="1"/>
</dbReference>
<dbReference type="InterPro" id="IPR014729">
    <property type="entry name" value="Rossmann-like_a/b/a_fold"/>
</dbReference>
<dbReference type="STRING" id="69279.BG36_23420"/>
<evidence type="ECO:0000256" key="3">
    <source>
        <dbReference type="ARBA" id="ARBA00012737"/>
    </source>
</evidence>
<evidence type="ECO:0000256" key="10">
    <source>
        <dbReference type="PIRSR" id="PIRSR001589-3"/>
    </source>
</evidence>
<gene>
    <name evidence="12" type="ORF">BG36_23420</name>
    <name evidence="13" type="ORF">DES43_102204</name>
</gene>
<dbReference type="InterPro" id="IPR033738">
    <property type="entry name" value="AsnB_N"/>
</dbReference>
<feature type="binding site" evidence="9">
    <location>
        <position position="100"/>
    </location>
    <ligand>
        <name>L-glutamine</name>
        <dbReference type="ChEBI" id="CHEBI:58359"/>
    </ligand>
</feature>
<evidence type="ECO:0000256" key="2">
    <source>
        <dbReference type="ARBA" id="ARBA00005752"/>
    </source>
</evidence>
<comment type="catalytic activity">
    <reaction evidence="7">
        <text>L-aspartate + L-glutamine + ATP + H2O = L-asparagine + L-glutamate + AMP + diphosphate + H(+)</text>
        <dbReference type="Rhea" id="RHEA:12228"/>
        <dbReference type="ChEBI" id="CHEBI:15377"/>
        <dbReference type="ChEBI" id="CHEBI:15378"/>
        <dbReference type="ChEBI" id="CHEBI:29985"/>
        <dbReference type="ChEBI" id="CHEBI:29991"/>
        <dbReference type="ChEBI" id="CHEBI:30616"/>
        <dbReference type="ChEBI" id="CHEBI:33019"/>
        <dbReference type="ChEBI" id="CHEBI:58048"/>
        <dbReference type="ChEBI" id="CHEBI:58359"/>
        <dbReference type="ChEBI" id="CHEBI:456215"/>
        <dbReference type="EC" id="6.3.5.4"/>
    </reaction>
</comment>
<feature type="binding site" evidence="9">
    <location>
        <position position="291"/>
    </location>
    <ligand>
        <name>ATP</name>
        <dbReference type="ChEBI" id="CHEBI:30616"/>
    </ligand>
</feature>
<evidence type="ECO:0000256" key="5">
    <source>
        <dbReference type="ARBA" id="ARBA00022840"/>
    </source>
</evidence>
<comment type="caution">
    <text evidence="12">The sequence shown here is derived from an EMBL/GenBank/DDBJ whole genome shotgun (WGS) entry which is preliminary data.</text>
</comment>
<dbReference type="Proteomes" id="UP000019849">
    <property type="component" value="Unassembled WGS sequence"/>
</dbReference>
<dbReference type="PANTHER" id="PTHR43284">
    <property type="entry name" value="ASPARAGINE SYNTHETASE (GLUTAMINE-HYDROLYZING)"/>
    <property type="match status" value="1"/>
</dbReference>
<dbReference type="eggNOG" id="COG0367">
    <property type="taxonomic scope" value="Bacteria"/>
</dbReference>
<sequence>MCGIAGYFGHLRQDESRSLLHGMSAAIAHRGPDGEGIHADGQFGFAHRRLAVIDLSPDGAQPMASGDGSLCITYNGEIFNHIELRAMLEGRGRRFRTASDTEVLLQLYDEYGPDCLSHLNGDFAFAIWDAKRRRMVLARDRMGVRPLVYTWHQGLFYFASEVKALFTVPGIEARLDPVALDQVFTLWAPIAPRTGFTGISELPPGHLMIVEAGKADVRPYWTLSFPDKGDESDRPQGELVEELRALLEDATRIRLRADVEVGSLLSGGLDSSMLTALAARVVPGRLRSFGITFEDPEFDESTWQQTMADALGVTHHSVACRSADIASVFPAVVRHAERSLLRTAPAPMYRLARSVREQGVKVVLSGEGADEIFAGYDLFREASIRRFCARQPGSAIRPHLFRRIYPYLPSLRQQTPDYLAAFFGVNVDDAADPLFSHRPRFRTTAGTKMFFSADLRAELGSYDAAEELASLLPDSFRRWHPLHQALYLETRFLLPGYILASQGDRMAMAHGVEARFPFLDYRVVEFGANLPPGAKLRVLREKHILREVAADIVPPVIAQRRKQPYRAPDSASFREANYAAELLSPEAVSSTSLFNPAMTGRLLDKSRRSGLNGFRDNAAFVGVLSTQLLSDEFL</sequence>
<keyword evidence="8" id="KW-0028">Amino-acid biosynthesis</keyword>
<evidence type="ECO:0000256" key="8">
    <source>
        <dbReference type="PIRSR" id="PIRSR001589-1"/>
    </source>
</evidence>
<dbReference type="EMBL" id="SNZF01000002">
    <property type="protein sequence ID" value="TDR37655.1"/>
    <property type="molecule type" value="Genomic_DNA"/>
</dbReference>
<evidence type="ECO:0000256" key="4">
    <source>
        <dbReference type="ARBA" id="ARBA00022741"/>
    </source>
</evidence>
<dbReference type="PATRIC" id="fig|69279.3.peg.1608"/>
<dbReference type="SUPFAM" id="SSF56235">
    <property type="entry name" value="N-terminal nucleophile aminohydrolases (Ntn hydrolases)"/>
    <property type="match status" value="1"/>
</dbReference>
<feature type="binding site" evidence="9">
    <location>
        <begin position="365"/>
        <end position="366"/>
    </location>
    <ligand>
        <name>ATP</name>
        <dbReference type="ChEBI" id="CHEBI:30616"/>
    </ligand>
</feature>
<dbReference type="OrthoDB" id="9763290at2"/>
<dbReference type="AlphaFoldDB" id="A0A011TYI3"/>
<feature type="binding site" evidence="9">
    <location>
        <position position="264"/>
    </location>
    <ligand>
        <name>ATP</name>
        <dbReference type="ChEBI" id="CHEBI:30616"/>
    </ligand>
</feature>
<reference evidence="13 15" key="2">
    <citation type="submission" date="2019-03" db="EMBL/GenBank/DDBJ databases">
        <title>Genomic Encyclopedia of Type Strains, Phase IV (KMG-IV): sequencing the most valuable type-strain genomes for metagenomic binning, comparative biology and taxonomic classification.</title>
        <authorList>
            <person name="Goeker M."/>
        </authorList>
    </citation>
    <scope>NUCLEOTIDE SEQUENCE [LARGE SCALE GENOMIC DNA]</scope>
    <source>
        <strain evidence="13 15">DSM 11603</strain>
    </source>
</reference>
<keyword evidence="4 9" id="KW-0547">Nucleotide-binding</keyword>
<dbReference type="EC" id="6.3.5.4" evidence="3"/>
<dbReference type="EMBL" id="JENY01000008">
    <property type="protein sequence ID" value="EXL09222.1"/>
    <property type="molecule type" value="Genomic_DNA"/>
</dbReference>
<evidence type="ECO:0000259" key="11">
    <source>
        <dbReference type="PROSITE" id="PS51278"/>
    </source>
</evidence>
<comment type="pathway">
    <text evidence="1">Amino-acid biosynthesis; L-asparagine biosynthesis; L-asparagine from L-aspartate (L-Gln route): step 1/1.</text>
</comment>
<dbReference type="Gene3D" id="3.60.20.10">
    <property type="entry name" value="Glutamine Phosphoribosylpyrophosphate, subunit 1, domain 1"/>
    <property type="match status" value="1"/>
</dbReference>
<evidence type="ECO:0000256" key="9">
    <source>
        <dbReference type="PIRSR" id="PIRSR001589-2"/>
    </source>
</evidence>
<dbReference type="NCBIfam" id="TIGR01536">
    <property type="entry name" value="asn_synth_AEB"/>
    <property type="match status" value="1"/>
</dbReference>
<feature type="site" description="Important for beta-aspartyl-AMP intermediate formation" evidence="10">
    <location>
        <position position="367"/>
    </location>
</feature>
<evidence type="ECO:0000256" key="7">
    <source>
        <dbReference type="ARBA" id="ARBA00048741"/>
    </source>
</evidence>
<evidence type="ECO:0000313" key="15">
    <source>
        <dbReference type="Proteomes" id="UP000294958"/>
    </source>
</evidence>
<keyword evidence="5 9" id="KW-0067">ATP-binding</keyword>
<dbReference type="InterPro" id="IPR006426">
    <property type="entry name" value="Asn_synth_AEB"/>
</dbReference>
<dbReference type="Pfam" id="PF00733">
    <property type="entry name" value="Asn_synthase"/>
    <property type="match status" value="1"/>
</dbReference>
<feature type="domain" description="Glutamine amidotransferase type-2" evidence="11">
    <location>
        <begin position="2"/>
        <end position="213"/>
    </location>
</feature>
<dbReference type="InterPro" id="IPR017932">
    <property type="entry name" value="GATase_2_dom"/>
</dbReference>
<proteinExistence type="inferred from homology"/>
<dbReference type="Pfam" id="PF13537">
    <property type="entry name" value="GATase_7"/>
    <property type="match status" value="1"/>
</dbReference>
<evidence type="ECO:0000313" key="13">
    <source>
        <dbReference type="EMBL" id="TDR37655.1"/>
    </source>
</evidence>
<dbReference type="GO" id="GO:0005829">
    <property type="term" value="C:cytosol"/>
    <property type="evidence" value="ECO:0007669"/>
    <property type="project" value="TreeGrafter"/>
</dbReference>
<dbReference type="InterPro" id="IPR029055">
    <property type="entry name" value="Ntn_hydrolases_N"/>
</dbReference>
<reference evidence="12 14" key="1">
    <citation type="submission" date="2014-02" db="EMBL/GenBank/DDBJ databases">
        <title>Aquamicrobium defluvii Genome sequencing.</title>
        <authorList>
            <person name="Wang X."/>
        </authorList>
    </citation>
    <scope>NUCLEOTIDE SEQUENCE [LARGE SCALE GENOMIC DNA]</scope>
    <source>
        <strain evidence="12 14">W13Z1</strain>
    </source>
</reference>
<dbReference type="PANTHER" id="PTHR43284:SF1">
    <property type="entry name" value="ASPARAGINE SYNTHETASE"/>
    <property type="match status" value="1"/>
</dbReference>
<dbReference type="HOGENOM" id="CLU_014658_3_1_5"/>
<name>A0A011TYI3_9HYPH</name>
<dbReference type="Gene3D" id="3.40.50.620">
    <property type="entry name" value="HUPs"/>
    <property type="match status" value="2"/>
</dbReference>
<dbReference type="SUPFAM" id="SSF52402">
    <property type="entry name" value="Adenine nucleotide alpha hydrolases-like"/>
    <property type="match status" value="1"/>
</dbReference>
<protein>
    <recommendedName>
        <fullName evidence="3">asparagine synthase (glutamine-hydrolyzing)</fullName>
        <ecNumber evidence="3">6.3.5.4</ecNumber>
    </recommendedName>
</protein>
<organism evidence="12 14">
    <name type="scientific">Aquamicrobium defluvii</name>
    <dbReference type="NCBI Taxonomy" id="69279"/>
    <lineage>
        <taxon>Bacteria</taxon>
        <taxon>Pseudomonadati</taxon>
        <taxon>Pseudomonadota</taxon>
        <taxon>Alphaproteobacteria</taxon>
        <taxon>Hyphomicrobiales</taxon>
        <taxon>Phyllobacteriaceae</taxon>
        <taxon>Aquamicrobium</taxon>
    </lineage>
</organism>